<keyword evidence="8 10" id="KW-0653">Protein transport</keyword>
<keyword evidence="7 10" id="KW-0574">Periplasm</keyword>
<dbReference type="Pfam" id="PF03548">
    <property type="entry name" value="LolA"/>
    <property type="match status" value="1"/>
</dbReference>
<organism evidence="11 12">
    <name type="scientific">Pseudoalteromonas luteoviolacea S4054</name>
    <dbReference type="NCBI Taxonomy" id="1129367"/>
    <lineage>
        <taxon>Bacteria</taxon>
        <taxon>Pseudomonadati</taxon>
        <taxon>Pseudomonadota</taxon>
        <taxon>Gammaproteobacteria</taxon>
        <taxon>Alteromonadales</taxon>
        <taxon>Pseudoalteromonadaceae</taxon>
        <taxon>Pseudoalteromonas</taxon>
    </lineage>
</organism>
<keyword evidence="5 10" id="KW-0813">Transport</keyword>
<dbReference type="PATRIC" id="fig|1129367.4.peg.1859"/>
<name>A0A0F6AFZ1_9GAMM</name>
<keyword evidence="6 10" id="KW-0732">Signal</keyword>
<dbReference type="GO" id="GO:0030288">
    <property type="term" value="C:outer membrane-bounded periplasmic space"/>
    <property type="evidence" value="ECO:0007669"/>
    <property type="project" value="TreeGrafter"/>
</dbReference>
<dbReference type="GO" id="GO:0042953">
    <property type="term" value="P:lipoprotein transport"/>
    <property type="evidence" value="ECO:0007669"/>
    <property type="project" value="InterPro"/>
</dbReference>
<comment type="subunit">
    <text evidence="3 10">Monomer.</text>
</comment>
<dbReference type="CDD" id="cd16325">
    <property type="entry name" value="LolA"/>
    <property type="match status" value="1"/>
</dbReference>
<evidence type="ECO:0000256" key="7">
    <source>
        <dbReference type="ARBA" id="ARBA00022764"/>
    </source>
</evidence>
<evidence type="ECO:0000256" key="6">
    <source>
        <dbReference type="ARBA" id="ARBA00022729"/>
    </source>
</evidence>
<dbReference type="EMBL" id="AUXW01000138">
    <property type="protein sequence ID" value="KKE84299.1"/>
    <property type="molecule type" value="Genomic_DNA"/>
</dbReference>
<dbReference type="PANTHER" id="PTHR35869:SF1">
    <property type="entry name" value="OUTER-MEMBRANE LIPOPROTEIN CARRIER PROTEIN"/>
    <property type="match status" value="1"/>
</dbReference>
<evidence type="ECO:0000256" key="10">
    <source>
        <dbReference type="HAMAP-Rule" id="MF_00240"/>
    </source>
</evidence>
<dbReference type="InterPro" id="IPR004564">
    <property type="entry name" value="OM_lipoprot_carrier_LolA-like"/>
</dbReference>
<sequence length="214" mass="23634" precursor="true">MEQIKMKFKTIALVLGLSCGLMSQSFAGDAESLKAKLKSLNTFKANFTQQVKDEEGTLLQDGTGNIALKYPSKIRWQQLEPDETLLVSDGDKTFYFDSFAEQVTVMNTAGLIDTTPFVLLTTQDKSQWAKYDVSKTTVGYRVSPKPDVESQVEQLDIVFESAGLAIDSLSIKDASGQISTFKFADAKTNLEMDDKSFTFKIPHGVVIDDQTTGE</sequence>
<dbReference type="Proteomes" id="UP000033434">
    <property type="component" value="Unassembled WGS sequence"/>
</dbReference>
<dbReference type="Gene3D" id="2.50.20.10">
    <property type="entry name" value="Lipoprotein localisation LolA/LolB/LppX"/>
    <property type="match status" value="1"/>
</dbReference>
<evidence type="ECO:0000256" key="8">
    <source>
        <dbReference type="ARBA" id="ARBA00022927"/>
    </source>
</evidence>
<dbReference type="GO" id="GO:0044874">
    <property type="term" value="P:lipoprotein localization to outer membrane"/>
    <property type="evidence" value="ECO:0007669"/>
    <property type="project" value="UniProtKB-UniRule"/>
</dbReference>
<evidence type="ECO:0000256" key="1">
    <source>
        <dbReference type="ARBA" id="ARBA00004418"/>
    </source>
</evidence>
<evidence type="ECO:0000313" key="12">
    <source>
        <dbReference type="Proteomes" id="UP000033434"/>
    </source>
</evidence>
<feature type="signal peptide" evidence="10">
    <location>
        <begin position="1"/>
        <end position="27"/>
    </location>
</feature>
<comment type="function">
    <text evidence="10">Participates in the translocation of lipoproteins from the inner membrane to the outer membrane. Only forms a complex with a lipoprotein if the residue after the N-terminal Cys is not an aspartate (The Asp acts as a targeting signal to indicate that the lipoprotein should stay in the inner membrane).</text>
</comment>
<keyword evidence="9 10" id="KW-0143">Chaperone</keyword>
<evidence type="ECO:0000313" key="11">
    <source>
        <dbReference type="EMBL" id="KKE84299.1"/>
    </source>
</evidence>
<protein>
    <recommendedName>
        <fullName evidence="4 10">Outer-membrane lipoprotein carrier protein</fullName>
    </recommendedName>
</protein>
<evidence type="ECO:0000256" key="5">
    <source>
        <dbReference type="ARBA" id="ARBA00022448"/>
    </source>
</evidence>
<dbReference type="PANTHER" id="PTHR35869">
    <property type="entry name" value="OUTER-MEMBRANE LIPOPROTEIN CARRIER PROTEIN"/>
    <property type="match status" value="1"/>
</dbReference>
<dbReference type="SUPFAM" id="SSF89392">
    <property type="entry name" value="Prokaryotic lipoproteins and lipoprotein localization factors"/>
    <property type="match status" value="1"/>
</dbReference>
<feature type="chain" id="PRO_5008987722" description="Outer-membrane lipoprotein carrier protein" evidence="10">
    <location>
        <begin position="28"/>
        <end position="214"/>
    </location>
</feature>
<comment type="subcellular location">
    <subcellularLocation>
        <location evidence="1 10">Periplasm</location>
    </subcellularLocation>
</comment>
<comment type="caution">
    <text evidence="11">The sequence shown here is derived from an EMBL/GenBank/DDBJ whole genome shotgun (WGS) entry which is preliminary data.</text>
</comment>
<dbReference type="AlphaFoldDB" id="A0A0F6AFZ1"/>
<gene>
    <name evidence="10" type="primary">lolA</name>
    <name evidence="11" type="ORF">N479_10390</name>
</gene>
<dbReference type="HAMAP" id="MF_00240">
    <property type="entry name" value="LolA"/>
    <property type="match status" value="1"/>
</dbReference>
<comment type="similarity">
    <text evidence="2 10">Belongs to the LolA family.</text>
</comment>
<evidence type="ECO:0000256" key="3">
    <source>
        <dbReference type="ARBA" id="ARBA00011245"/>
    </source>
</evidence>
<proteinExistence type="inferred from homology"/>
<evidence type="ECO:0000256" key="4">
    <source>
        <dbReference type="ARBA" id="ARBA00014035"/>
    </source>
</evidence>
<evidence type="ECO:0000256" key="9">
    <source>
        <dbReference type="ARBA" id="ARBA00023186"/>
    </source>
</evidence>
<accession>A0A0F6AFZ1</accession>
<dbReference type="NCBIfam" id="TIGR00547">
    <property type="entry name" value="lolA"/>
    <property type="match status" value="1"/>
</dbReference>
<reference evidence="11 12" key="1">
    <citation type="journal article" date="2015" name="BMC Genomics">
        <title>Genome mining reveals unlocked bioactive potential of marine Gram-negative bacteria.</title>
        <authorList>
            <person name="Machado H."/>
            <person name="Sonnenschein E.C."/>
            <person name="Melchiorsen J."/>
            <person name="Gram L."/>
        </authorList>
    </citation>
    <scope>NUCLEOTIDE SEQUENCE [LARGE SCALE GENOMIC DNA]</scope>
    <source>
        <strain evidence="11 12">S4054</strain>
    </source>
</reference>
<dbReference type="InterPro" id="IPR018323">
    <property type="entry name" value="OM_lipoprot_carrier_LolA_Pbac"/>
</dbReference>
<dbReference type="InterPro" id="IPR029046">
    <property type="entry name" value="LolA/LolB/LppX"/>
</dbReference>
<evidence type="ECO:0000256" key="2">
    <source>
        <dbReference type="ARBA" id="ARBA00007615"/>
    </source>
</evidence>